<organism evidence="1 2">
    <name type="scientific">Pluteus cervinus</name>
    <dbReference type="NCBI Taxonomy" id="181527"/>
    <lineage>
        <taxon>Eukaryota</taxon>
        <taxon>Fungi</taxon>
        <taxon>Dikarya</taxon>
        <taxon>Basidiomycota</taxon>
        <taxon>Agaricomycotina</taxon>
        <taxon>Agaricomycetes</taxon>
        <taxon>Agaricomycetidae</taxon>
        <taxon>Agaricales</taxon>
        <taxon>Pluteineae</taxon>
        <taxon>Pluteaceae</taxon>
        <taxon>Pluteus</taxon>
    </lineage>
</organism>
<name>A0ACD3B7T8_9AGAR</name>
<dbReference type="EMBL" id="ML208279">
    <property type="protein sequence ID" value="TFK73042.1"/>
    <property type="molecule type" value="Genomic_DNA"/>
</dbReference>
<dbReference type="Proteomes" id="UP000308600">
    <property type="component" value="Unassembled WGS sequence"/>
</dbReference>
<keyword evidence="2" id="KW-1185">Reference proteome</keyword>
<sequence length="650" mass="73253">MLRASSLGLQSPQITIQVIARRWSAYGATQLDRSRYLNHTWRRRQSALPDPPQIELPVSSQGTAQNNDAEVPSEETKRVQKPVVFSFPEVTSPGRILGRALVSNGFTPPPAAQLVGRVKNNPNARNTSEDKRARAQKAPSHSLSATFPAGMPWKLPDLNKSRISQRQPRSTRSGKGESVGPLYRGVEGFRTQRRKLLRILASTSSASDGWQAYSILLTHPLPEDHAVNGDNIPLVYLHRLARLLARERRKTRTIFIHLLSVLTSIHNSNGIIHRHEWNSLIDCAGRGWRQPRLGDYRLAYSIYRDMTEGRPPGTSSANDVPSSSFATSVDQQSRRAPVEPDIYTYSTLISIAADTLDNSSVRHALSLLHASGLQPNRLTHISLLQYFSRTNQMAAVRSTLSKMQKQNLELGLDGVNACIWAYGQRGHLRVVRMIYRLLRRNIYPDTEDPREIESVERELRDDECFAIHQEYRPNQATFTLMVQLMAYHGDFVATLTVFADMMGAENWEQGAPITRNTKGQRQLTSYTPTLAIFRAVFLGFSKHAIPPSSDSPPSTSTRPSGSENQPTWSLQSLQSLFTLFCKSITERPSRSVVHWIMVAFDKASGHDIAVLRQVWKDLERTYDGPFAGPTNRLSKWQQMLFPEEEGDEKR</sequence>
<evidence type="ECO:0000313" key="2">
    <source>
        <dbReference type="Proteomes" id="UP000308600"/>
    </source>
</evidence>
<accession>A0ACD3B7T8</accession>
<proteinExistence type="predicted"/>
<reference evidence="1 2" key="1">
    <citation type="journal article" date="2019" name="Nat. Ecol. Evol.">
        <title>Megaphylogeny resolves global patterns of mushroom evolution.</title>
        <authorList>
            <person name="Varga T."/>
            <person name="Krizsan K."/>
            <person name="Foldi C."/>
            <person name="Dima B."/>
            <person name="Sanchez-Garcia M."/>
            <person name="Sanchez-Ramirez S."/>
            <person name="Szollosi G.J."/>
            <person name="Szarkandi J.G."/>
            <person name="Papp V."/>
            <person name="Albert L."/>
            <person name="Andreopoulos W."/>
            <person name="Angelini C."/>
            <person name="Antonin V."/>
            <person name="Barry K.W."/>
            <person name="Bougher N.L."/>
            <person name="Buchanan P."/>
            <person name="Buyck B."/>
            <person name="Bense V."/>
            <person name="Catcheside P."/>
            <person name="Chovatia M."/>
            <person name="Cooper J."/>
            <person name="Damon W."/>
            <person name="Desjardin D."/>
            <person name="Finy P."/>
            <person name="Geml J."/>
            <person name="Haridas S."/>
            <person name="Hughes K."/>
            <person name="Justo A."/>
            <person name="Karasinski D."/>
            <person name="Kautmanova I."/>
            <person name="Kiss B."/>
            <person name="Kocsube S."/>
            <person name="Kotiranta H."/>
            <person name="LaButti K.M."/>
            <person name="Lechner B.E."/>
            <person name="Liimatainen K."/>
            <person name="Lipzen A."/>
            <person name="Lukacs Z."/>
            <person name="Mihaltcheva S."/>
            <person name="Morgado L.N."/>
            <person name="Niskanen T."/>
            <person name="Noordeloos M.E."/>
            <person name="Ohm R.A."/>
            <person name="Ortiz-Santana B."/>
            <person name="Ovrebo C."/>
            <person name="Racz N."/>
            <person name="Riley R."/>
            <person name="Savchenko A."/>
            <person name="Shiryaev A."/>
            <person name="Soop K."/>
            <person name="Spirin V."/>
            <person name="Szebenyi C."/>
            <person name="Tomsovsky M."/>
            <person name="Tulloss R.E."/>
            <person name="Uehling J."/>
            <person name="Grigoriev I.V."/>
            <person name="Vagvolgyi C."/>
            <person name="Papp T."/>
            <person name="Martin F.M."/>
            <person name="Miettinen O."/>
            <person name="Hibbett D.S."/>
            <person name="Nagy L.G."/>
        </authorList>
    </citation>
    <scope>NUCLEOTIDE SEQUENCE [LARGE SCALE GENOMIC DNA]</scope>
    <source>
        <strain evidence="1 2">NL-1719</strain>
    </source>
</reference>
<evidence type="ECO:0000313" key="1">
    <source>
        <dbReference type="EMBL" id="TFK73042.1"/>
    </source>
</evidence>
<gene>
    <name evidence="1" type="ORF">BDN72DRAFT_257979</name>
</gene>
<protein>
    <submittedName>
        <fullName evidence="1">Uncharacterized protein</fullName>
    </submittedName>
</protein>